<organism evidence="3 4">
    <name type="scientific">Cupriavidus taiwanensis</name>
    <dbReference type="NCBI Taxonomy" id="164546"/>
    <lineage>
        <taxon>Bacteria</taxon>
        <taxon>Pseudomonadati</taxon>
        <taxon>Pseudomonadota</taxon>
        <taxon>Betaproteobacteria</taxon>
        <taxon>Burkholderiales</taxon>
        <taxon>Burkholderiaceae</taxon>
        <taxon>Cupriavidus</taxon>
    </lineage>
</organism>
<dbReference type="EMBL" id="OFSN01000010">
    <property type="protein sequence ID" value="SOY62194.1"/>
    <property type="molecule type" value="Genomic_DNA"/>
</dbReference>
<name>A0A975X8F5_9BURK</name>
<feature type="region of interest" description="Disordered" evidence="1">
    <location>
        <begin position="487"/>
        <end position="513"/>
    </location>
</feature>
<proteinExistence type="predicted"/>
<dbReference type="Pfam" id="PF03235">
    <property type="entry name" value="GmrSD_N"/>
    <property type="match status" value="1"/>
</dbReference>
<feature type="domain" description="HNH nuclease" evidence="2">
    <location>
        <begin position="458"/>
        <end position="509"/>
    </location>
</feature>
<dbReference type="AlphaFoldDB" id="A0A975X8F5"/>
<dbReference type="SUPFAM" id="SSF110849">
    <property type="entry name" value="ParB/Sulfiredoxin"/>
    <property type="match status" value="1"/>
</dbReference>
<dbReference type="InterPro" id="IPR004919">
    <property type="entry name" value="GmrSD_N"/>
</dbReference>
<feature type="compositionally biased region" description="Polar residues" evidence="1">
    <location>
        <begin position="493"/>
        <end position="502"/>
    </location>
</feature>
<dbReference type="GO" id="GO:0008270">
    <property type="term" value="F:zinc ion binding"/>
    <property type="evidence" value="ECO:0007669"/>
    <property type="project" value="InterPro"/>
</dbReference>
<dbReference type="CDD" id="cd16387">
    <property type="entry name" value="ParB_N_Srx"/>
    <property type="match status" value="1"/>
</dbReference>
<comment type="caution">
    <text evidence="3">The sequence shown here is derived from an EMBL/GenBank/DDBJ whole genome shotgun (WGS) entry which is preliminary data.</text>
</comment>
<accession>A0A975X8F5</accession>
<evidence type="ECO:0000256" key="1">
    <source>
        <dbReference type="SAM" id="MobiDB-lite"/>
    </source>
</evidence>
<dbReference type="GO" id="GO:0003676">
    <property type="term" value="F:nucleic acid binding"/>
    <property type="evidence" value="ECO:0007669"/>
    <property type="project" value="InterPro"/>
</dbReference>
<dbReference type="Pfam" id="PF01844">
    <property type="entry name" value="HNH"/>
    <property type="match status" value="1"/>
</dbReference>
<dbReference type="CDD" id="cd00085">
    <property type="entry name" value="HNHc"/>
    <property type="match status" value="1"/>
</dbReference>
<dbReference type="InterPro" id="IPR002711">
    <property type="entry name" value="HNH"/>
</dbReference>
<evidence type="ECO:0000313" key="4">
    <source>
        <dbReference type="Proteomes" id="UP000257016"/>
    </source>
</evidence>
<gene>
    <name evidence="3" type="ORF">CBM2586_A50439</name>
</gene>
<dbReference type="GO" id="GO:0004519">
    <property type="term" value="F:endonuclease activity"/>
    <property type="evidence" value="ECO:0007669"/>
    <property type="project" value="InterPro"/>
</dbReference>
<evidence type="ECO:0000259" key="2">
    <source>
        <dbReference type="SMART" id="SM00507"/>
    </source>
</evidence>
<reference evidence="3 4" key="1">
    <citation type="submission" date="2018-01" db="EMBL/GenBank/DDBJ databases">
        <authorList>
            <person name="Clerissi C."/>
        </authorList>
    </citation>
    <scope>NUCLEOTIDE SEQUENCE [LARGE SCALE GENOMIC DNA]</scope>
    <source>
        <strain evidence="3">Cupriavidus taiwanensis LMG 19430</strain>
    </source>
</reference>
<protein>
    <recommendedName>
        <fullName evidence="2">HNH nuclease domain-containing protein</fullName>
    </recommendedName>
</protein>
<sequence length="513" mass="57983">MAKVNLDALIAREDFEVEEVINSGKKKETISIEDIKEDSFFFSNLRKPDFQRETNEWDGEKVAELIRSFISGDLIPAIILWRSAGGYLFIIDGSHRLSALAAWVNNDYGDGTASKLFYDGIVPEEQLQIAQETRKLVERAVGPYSDFRLALTHPDKVRPEIVSYAKNLGALAIQLQWVEGDARKAENSFFKINQQAAPIDKTELKLLEDRRKPNSIAARAIIRSGKGHKYWSLFPPEARTAIQDLAAEVNDILFNPRLQTPIKTLDLPVAGKLYSAQTLPLIVDMINIVSRETQKDDDTNGESTIAVLKNVRKISYLLNGNHPSSLGLHPAVYFYSQEGRHKNASFLATTDFVARLSERGKINDFIGVRQRFESFILEFDYLVQQINRKYRTAQASHPHISRFFDHVIDALKLGLQDTDILAKIQSTDEFGYLSLQKPTIKRGVPGKKFNSEAKSEVYLREVLKTAPRCKICLGHIHRNSISIDHIEHRRDGGSSSPENGQLSHPYCNTGYKN</sequence>
<dbReference type="Gene3D" id="1.10.30.50">
    <property type="match status" value="1"/>
</dbReference>
<dbReference type="SMART" id="SM00507">
    <property type="entry name" value="HNHc"/>
    <property type="match status" value="1"/>
</dbReference>
<evidence type="ECO:0000313" key="3">
    <source>
        <dbReference type="EMBL" id="SOY62194.1"/>
    </source>
</evidence>
<dbReference type="Proteomes" id="UP000257016">
    <property type="component" value="Unassembled WGS sequence"/>
</dbReference>
<dbReference type="InterPro" id="IPR003615">
    <property type="entry name" value="HNH_nuc"/>
</dbReference>
<dbReference type="InterPro" id="IPR036086">
    <property type="entry name" value="ParB/Sulfiredoxin_sf"/>
</dbReference>